<evidence type="ECO:0000256" key="1">
    <source>
        <dbReference type="SAM" id="MobiDB-lite"/>
    </source>
</evidence>
<proteinExistence type="predicted"/>
<protein>
    <submittedName>
        <fullName evidence="2">Uncharacterized protein</fullName>
    </submittedName>
</protein>
<keyword evidence="3" id="KW-1185">Reference proteome</keyword>
<feature type="region of interest" description="Disordered" evidence="1">
    <location>
        <begin position="24"/>
        <end position="43"/>
    </location>
</feature>
<accession>A0AAW1J501</accession>
<reference evidence="2" key="1">
    <citation type="submission" date="2024-03" db="EMBL/GenBank/DDBJ databases">
        <title>WGS assembly of Saponaria officinalis var. Norfolk2.</title>
        <authorList>
            <person name="Jenkins J."/>
            <person name="Shu S."/>
            <person name="Grimwood J."/>
            <person name="Barry K."/>
            <person name="Goodstein D."/>
            <person name="Schmutz J."/>
            <person name="Leebens-Mack J."/>
            <person name="Osbourn A."/>
        </authorList>
    </citation>
    <scope>NUCLEOTIDE SEQUENCE [LARGE SCALE GENOMIC DNA]</scope>
    <source>
        <strain evidence="2">JIC</strain>
    </source>
</reference>
<dbReference type="Proteomes" id="UP001443914">
    <property type="component" value="Unassembled WGS sequence"/>
</dbReference>
<feature type="non-terminal residue" evidence="2">
    <location>
        <position position="1"/>
    </location>
</feature>
<comment type="caution">
    <text evidence="2">The sequence shown here is derived from an EMBL/GenBank/DDBJ whole genome shotgun (WGS) entry which is preliminary data.</text>
</comment>
<gene>
    <name evidence="2" type="ORF">RND81_08G083000</name>
</gene>
<organism evidence="2 3">
    <name type="scientific">Saponaria officinalis</name>
    <name type="common">Common soapwort</name>
    <name type="synonym">Lychnis saponaria</name>
    <dbReference type="NCBI Taxonomy" id="3572"/>
    <lineage>
        <taxon>Eukaryota</taxon>
        <taxon>Viridiplantae</taxon>
        <taxon>Streptophyta</taxon>
        <taxon>Embryophyta</taxon>
        <taxon>Tracheophyta</taxon>
        <taxon>Spermatophyta</taxon>
        <taxon>Magnoliopsida</taxon>
        <taxon>eudicotyledons</taxon>
        <taxon>Gunneridae</taxon>
        <taxon>Pentapetalae</taxon>
        <taxon>Caryophyllales</taxon>
        <taxon>Caryophyllaceae</taxon>
        <taxon>Caryophylleae</taxon>
        <taxon>Saponaria</taxon>
    </lineage>
</organism>
<name>A0AAW1J501_SAPOF</name>
<evidence type="ECO:0000313" key="3">
    <source>
        <dbReference type="Proteomes" id="UP001443914"/>
    </source>
</evidence>
<sequence>VTSSVSKLTSSHKMMETKIAQLAQQVSDASKSKGRLPGKTEENPRGHVHVVTLRSRKELVDPVVPSKCKAVGAAVEVFEIIDETEDDNDNDIEEAVPKDTVNIPKTPTRKYGRFVEALKNLHINIPFLDVFSEIRSYGKFLKYLLYRKKKFGDNTTVSLYKECRAILLNKHPENLEDPGSFSIPCASVSLMPLSILKTLQIPELKPIRVSLQLADRYVKFPLGVCEDV</sequence>
<dbReference type="EMBL" id="JBDFQZ010000008">
    <property type="protein sequence ID" value="KAK9698107.1"/>
    <property type="molecule type" value="Genomic_DNA"/>
</dbReference>
<dbReference type="PANTHER" id="PTHR33067">
    <property type="entry name" value="RNA-DIRECTED DNA POLYMERASE-RELATED"/>
    <property type="match status" value="1"/>
</dbReference>
<evidence type="ECO:0000313" key="2">
    <source>
        <dbReference type="EMBL" id="KAK9698107.1"/>
    </source>
</evidence>
<dbReference type="AlphaFoldDB" id="A0AAW1J501"/>
<dbReference type="PANTHER" id="PTHR33067:SF31">
    <property type="entry name" value="RNA-DIRECTED DNA POLYMERASE"/>
    <property type="match status" value="1"/>
</dbReference>